<dbReference type="KEGG" id="mtun:MTUNDRAET4_4060"/>
<dbReference type="AntiFam" id="ANF00010">
    <property type="entry name" value="tRNA translation"/>
</dbReference>
<feature type="region of interest" description="Disordered" evidence="1">
    <location>
        <begin position="20"/>
        <end position="56"/>
    </location>
</feature>
<dbReference type="EMBL" id="LR536450">
    <property type="protein sequence ID" value="VFU10941.1"/>
    <property type="molecule type" value="Genomic_DNA"/>
</dbReference>
<reference evidence="2 3" key="1">
    <citation type="submission" date="2019-03" db="EMBL/GenBank/DDBJ databases">
        <authorList>
            <person name="Kox A.R. M."/>
        </authorList>
    </citation>
    <scope>NUCLEOTIDE SEQUENCE [LARGE SCALE GENOMIC DNA]</scope>
    <source>
        <strain evidence="2">MTUNDRAET4 annotated genome</strain>
    </source>
</reference>
<accession>A0A4U8Z5X5</accession>
<evidence type="ECO:0000313" key="3">
    <source>
        <dbReference type="Proteomes" id="UP000294360"/>
    </source>
</evidence>
<organism evidence="2 3">
    <name type="scientific">Methylocella tundrae</name>
    <dbReference type="NCBI Taxonomy" id="227605"/>
    <lineage>
        <taxon>Bacteria</taxon>
        <taxon>Pseudomonadati</taxon>
        <taxon>Pseudomonadota</taxon>
        <taxon>Alphaproteobacteria</taxon>
        <taxon>Hyphomicrobiales</taxon>
        <taxon>Beijerinckiaceae</taxon>
        <taxon>Methylocella</taxon>
    </lineage>
</organism>
<sequence>MDLCPGILSSSRDEMRLLNLPPLSQSRPAAPAGFRRSSPRTAAVLSSPPPDRQIPASRRWTTAGKLLYKTPLVSGPPRDAQVAQLVEHATENRSVGGSIPPLGTSHPVTDYRRSLDKPSTWTLCVVLISCVRYAIIRPGIRQLSPAALLTPC</sequence>
<name>A0A4U8Z5X5_METTU</name>
<gene>
    <name evidence="2" type="ORF">MTUNDRAET4_4060</name>
</gene>
<evidence type="ECO:0000256" key="1">
    <source>
        <dbReference type="SAM" id="MobiDB-lite"/>
    </source>
</evidence>
<dbReference type="AlphaFoldDB" id="A0A4U8Z5X5"/>
<evidence type="ECO:0000313" key="2">
    <source>
        <dbReference type="EMBL" id="VFU10941.1"/>
    </source>
</evidence>
<dbReference type="Proteomes" id="UP000294360">
    <property type="component" value="Chromosome"/>
</dbReference>
<protein>
    <submittedName>
        <fullName evidence="2">Uncharacterized protein</fullName>
    </submittedName>
</protein>
<proteinExistence type="predicted"/>